<dbReference type="KEGG" id="salm:D0Y50_05960"/>
<evidence type="ECO:0000313" key="2">
    <source>
        <dbReference type="EMBL" id="AXR05964.1"/>
    </source>
</evidence>
<name>A0A346NKA7_9ALTE</name>
<keyword evidence="1" id="KW-0472">Membrane</keyword>
<proteinExistence type="predicted"/>
<organism evidence="2 3">
    <name type="scientific">Salinimonas sediminis</name>
    <dbReference type="NCBI Taxonomy" id="2303538"/>
    <lineage>
        <taxon>Bacteria</taxon>
        <taxon>Pseudomonadati</taxon>
        <taxon>Pseudomonadota</taxon>
        <taxon>Gammaproteobacteria</taxon>
        <taxon>Alteromonadales</taxon>
        <taxon>Alteromonadaceae</taxon>
        <taxon>Alteromonas/Salinimonas group</taxon>
        <taxon>Salinimonas</taxon>
    </lineage>
</organism>
<dbReference type="EMBL" id="CP031769">
    <property type="protein sequence ID" value="AXR05964.1"/>
    <property type="molecule type" value="Genomic_DNA"/>
</dbReference>
<dbReference type="Proteomes" id="UP000262073">
    <property type="component" value="Chromosome"/>
</dbReference>
<evidence type="ECO:0000313" key="3">
    <source>
        <dbReference type="Proteomes" id="UP000262073"/>
    </source>
</evidence>
<reference evidence="2 3" key="1">
    <citation type="submission" date="2018-08" db="EMBL/GenBank/DDBJ databases">
        <title>Salinimonas sediminis sp. nov., a piezophilic bacterium isolated from a deep-sea sediment sample from the New Britain Trench.</title>
        <authorList>
            <person name="Cao J."/>
        </authorList>
    </citation>
    <scope>NUCLEOTIDE SEQUENCE [LARGE SCALE GENOMIC DNA]</scope>
    <source>
        <strain evidence="2 3">N102</strain>
    </source>
</reference>
<sequence>MKNNGAVAFSLWLLGLLQVLLTGLLLTLLIWILLRVVGGNNPAVTIFGLIAIGVLGIGSRINKKPGRITFRPGKAGC</sequence>
<feature type="transmembrane region" description="Helical" evidence="1">
    <location>
        <begin position="43"/>
        <end position="61"/>
    </location>
</feature>
<evidence type="ECO:0000256" key="1">
    <source>
        <dbReference type="SAM" id="Phobius"/>
    </source>
</evidence>
<feature type="transmembrane region" description="Helical" evidence="1">
    <location>
        <begin position="12"/>
        <end position="37"/>
    </location>
</feature>
<keyword evidence="1" id="KW-1133">Transmembrane helix</keyword>
<accession>A0A346NKA7</accession>
<keyword evidence="1" id="KW-0812">Transmembrane</keyword>
<gene>
    <name evidence="2" type="ORF">D0Y50_05960</name>
</gene>
<protein>
    <submittedName>
        <fullName evidence="2">Uncharacterized protein</fullName>
    </submittedName>
</protein>
<keyword evidence="3" id="KW-1185">Reference proteome</keyword>
<dbReference type="AlphaFoldDB" id="A0A346NKA7"/>